<keyword evidence="1" id="KW-0472">Membrane</keyword>
<feature type="transmembrane region" description="Helical" evidence="1">
    <location>
        <begin position="152"/>
        <end position="176"/>
    </location>
</feature>
<dbReference type="RefSeq" id="WP_256413053.1">
    <property type="nucleotide sequence ID" value="NZ_JANHDM010000016.1"/>
</dbReference>
<evidence type="ECO:0000256" key="1">
    <source>
        <dbReference type="SAM" id="Phobius"/>
    </source>
</evidence>
<organism evidence="2 3">
    <name type="scientific">Halorubrum rubrum</name>
    <dbReference type="NCBI Taxonomy" id="1126240"/>
    <lineage>
        <taxon>Archaea</taxon>
        <taxon>Methanobacteriati</taxon>
        <taxon>Methanobacteriota</taxon>
        <taxon>Stenosarchaea group</taxon>
        <taxon>Halobacteria</taxon>
        <taxon>Halobacteriales</taxon>
        <taxon>Haloferacaceae</taxon>
        <taxon>Halorubrum</taxon>
    </lineage>
</organism>
<dbReference type="AlphaFoldDB" id="A0ABD5R550"/>
<dbReference type="Proteomes" id="UP001596118">
    <property type="component" value="Unassembled WGS sequence"/>
</dbReference>
<reference evidence="2 3" key="1">
    <citation type="journal article" date="2019" name="Int. J. Syst. Evol. Microbiol.">
        <title>The Global Catalogue of Microorganisms (GCM) 10K type strain sequencing project: providing services to taxonomists for standard genome sequencing and annotation.</title>
        <authorList>
            <consortium name="The Broad Institute Genomics Platform"/>
            <consortium name="The Broad Institute Genome Sequencing Center for Infectious Disease"/>
            <person name="Wu L."/>
            <person name="Ma J."/>
        </authorList>
    </citation>
    <scope>NUCLEOTIDE SEQUENCE [LARGE SCALE GENOMIC DNA]</scope>
    <source>
        <strain evidence="2 3">CGMCC 1.12124</strain>
    </source>
</reference>
<feature type="transmembrane region" description="Helical" evidence="1">
    <location>
        <begin position="182"/>
        <end position="206"/>
    </location>
</feature>
<keyword evidence="1" id="KW-1133">Transmembrane helix</keyword>
<evidence type="ECO:0000313" key="2">
    <source>
        <dbReference type="EMBL" id="MFC5280056.1"/>
    </source>
</evidence>
<feature type="transmembrane region" description="Helical" evidence="1">
    <location>
        <begin position="119"/>
        <end position="140"/>
    </location>
</feature>
<dbReference type="EMBL" id="JBHSKY010000018">
    <property type="protein sequence ID" value="MFC5280056.1"/>
    <property type="molecule type" value="Genomic_DNA"/>
</dbReference>
<proteinExistence type="predicted"/>
<keyword evidence="3" id="KW-1185">Reference proteome</keyword>
<accession>A0ABD5R550</accession>
<feature type="transmembrane region" description="Helical" evidence="1">
    <location>
        <begin position="38"/>
        <end position="58"/>
    </location>
</feature>
<comment type="caution">
    <text evidence="2">The sequence shown here is derived from an EMBL/GenBank/DDBJ whole genome shotgun (WGS) entry which is preliminary data.</text>
</comment>
<protein>
    <recommendedName>
        <fullName evidence="4">ABC transporter permease</fullName>
    </recommendedName>
</protein>
<sequence length="216" mass="21998">MVAEITSPTRAPVAWLSGLVRRTAFAVRASLARRDGRVTLGIVGPLYFVLYGVGLGHLGRRGGGAVRRRAGGGSTPLVDVFVVSDPLATATRRVAPFQYEPVALVSVGPVEFLFAPVNVAIGVGLALLVGVTLAVSVVAWRGPSACRIGAGAGAAAGLPGLVSGFVCCGPTILLVVGVQASAGLLAALQWFLPLAVASLLVTLLWVGSRVDPEAIR</sequence>
<name>A0ABD5R550_9EURY</name>
<evidence type="ECO:0000313" key="3">
    <source>
        <dbReference type="Proteomes" id="UP001596118"/>
    </source>
</evidence>
<gene>
    <name evidence="2" type="ORF">ACFPM1_14995</name>
</gene>
<evidence type="ECO:0008006" key="4">
    <source>
        <dbReference type="Google" id="ProtNLM"/>
    </source>
</evidence>
<keyword evidence="1" id="KW-0812">Transmembrane</keyword>